<dbReference type="EMBL" id="JACRSU010000003">
    <property type="protein sequence ID" value="MBC8541186.1"/>
    <property type="molecule type" value="Genomic_DNA"/>
</dbReference>
<dbReference type="RefSeq" id="WP_249313135.1">
    <property type="nucleotide sequence ID" value="NZ_JACRSU010000003.1"/>
</dbReference>
<dbReference type="SMART" id="SM00342">
    <property type="entry name" value="HTH_ARAC"/>
    <property type="match status" value="1"/>
</dbReference>
<evidence type="ECO:0000256" key="5">
    <source>
        <dbReference type="ARBA" id="ARBA00023012"/>
    </source>
</evidence>
<evidence type="ECO:0000313" key="15">
    <source>
        <dbReference type="Proteomes" id="UP000611762"/>
    </source>
</evidence>
<gene>
    <name evidence="14" type="ORF">H8698_09390</name>
</gene>
<dbReference type="InterPro" id="IPR018060">
    <property type="entry name" value="HTH_AraC"/>
</dbReference>
<dbReference type="PANTHER" id="PTHR42713:SF3">
    <property type="entry name" value="TRANSCRIPTIONAL REGULATORY PROTEIN HPTR"/>
    <property type="match status" value="1"/>
</dbReference>
<evidence type="ECO:0000256" key="6">
    <source>
        <dbReference type="ARBA" id="ARBA00023015"/>
    </source>
</evidence>
<sequence>MYRVIIAEDEPNVREGIAKTVDFAAAGFSLCGMCENGREALALMEKHRPELVITDIRMPVMDGIALAEEAKERFPKTKIVFLTGHSEFEYAKAAVALKVNDYVLKPISAKILRELLARIKQELDRETEELQKLTQMENKLTRSEQIMREDALRAAVSGQLPPEALTAEAGISPQRNGYRVLIFCVDRLAKAAAKQSVTPKDINASLAQLAGEISGADGTAFAFENTVLILNDGTKAERMANKIQREASLSLGVSLSVYVSDQEKDLAALPALFQKTAEIAALNAMIEDGSVIFTEGLGKGESMPEFHAKRYNAEFVKAIRQGQGNEAKEVVSAMLDHMRRKYLSYARINVYIHDMAADAAEAVEELTETCADNLRTFSIPEISDSVGPDELKASLLAFTELCISCINSAKGGFSRLLMERAEEYIRANFASQDLSLSDVCDFLSVSQSYFSALFKAKYHKTFLEYLTDLRIEKAKSLLSTTDFKLYEIAERSGYADPHYFSVIFKKHTGMTPKDYRNEKHEIHEKHSL</sequence>
<dbReference type="InterPro" id="IPR020449">
    <property type="entry name" value="Tscrpt_reg_AraC-type_HTH"/>
</dbReference>
<evidence type="ECO:0000256" key="8">
    <source>
        <dbReference type="ARBA" id="ARBA00023163"/>
    </source>
</evidence>
<dbReference type="PROSITE" id="PS01124">
    <property type="entry name" value="HTH_ARAC_FAMILY_2"/>
    <property type="match status" value="1"/>
</dbReference>
<feature type="domain" description="Response regulatory" evidence="13">
    <location>
        <begin position="3"/>
        <end position="120"/>
    </location>
</feature>
<keyword evidence="11" id="KW-0175">Coiled coil</keyword>
<dbReference type="GO" id="GO:0003700">
    <property type="term" value="F:DNA-binding transcription factor activity"/>
    <property type="evidence" value="ECO:0007669"/>
    <property type="project" value="InterPro"/>
</dbReference>
<dbReference type="GO" id="GO:0043565">
    <property type="term" value="F:sequence-specific DNA binding"/>
    <property type="evidence" value="ECO:0007669"/>
    <property type="project" value="InterPro"/>
</dbReference>
<dbReference type="InterPro" id="IPR051552">
    <property type="entry name" value="HptR"/>
</dbReference>
<feature type="domain" description="HTH araC/xylS-type" evidence="12">
    <location>
        <begin position="419"/>
        <end position="518"/>
    </location>
</feature>
<evidence type="ECO:0000256" key="3">
    <source>
        <dbReference type="ARBA" id="ARBA00022490"/>
    </source>
</evidence>
<evidence type="ECO:0000256" key="11">
    <source>
        <dbReference type="SAM" id="Coils"/>
    </source>
</evidence>
<name>A0A926DMS5_9FIRM</name>
<dbReference type="PROSITE" id="PS50110">
    <property type="entry name" value="RESPONSE_REGULATORY"/>
    <property type="match status" value="1"/>
</dbReference>
<keyword evidence="3" id="KW-0963">Cytoplasm</keyword>
<comment type="caution">
    <text evidence="14">The sequence shown here is derived from an EMBL/GenBank/DDBJ whole genome shotgun (WGS) entry which is preliminary data.</text>
</comment>
<dbReference type="SUPFAM" id="SSF52172">
    <property type="entry name" value="CheY-like"/>
    <property type="match status" value="1"/>
</dbReference>
<reference evidence="14" key="1">
    <citation type="submission" date="2020-08" db="EMBL/GenBank/DDBJ databases">
        <title>Genome public.</title>
        <authorList>
            <person name="Liu C."/>
            <person name="Sun Q."/>
        </authorList>
    </citation>
    <scope>NUCLEOTIDE SEQUENCE</scope>
    <source>
        <strain evidence="14">H8</strain>
    </source>
</reference>
<dbReference type="Gene3D" id="1.10.10.60">
    <property type="entry name" value="Homeodomain-like"/>
    <property type="match status" value="2"/>
</dbReference>
<dbReference type="Pfam" id="PF00072">
    <property type="entry name" value="Response_reg"/>
    <property type="match status" value="1"/>
</dbReference>
<evidence type="ECO:0000256" key="7">
    <source>
        <dbReference type="ARBA" id="ARBA00023125"/>
    </source>
</evidence>
<evidence type="ECO:0000256" key="10">
    <source>
        <dbReference type="PROSITE-ProRule" id="PRU00169"/>
    </source>
</evidence>
<keyword evidence="8" id="KW-0804">Transcription</keyword>
<accession>A0A926DMS5</accession>
<evidence type="ECO:0000256" key="4">
    <source>
        <dbReference type="ARBA" id="ARBA00022553"/>
    </source>
</evidence>
<dbReference type="CDD" id="cd17536">
    <property type="entry name" value="REC_YesN-like"/>
    <property type="match status" value="1"/>
</dbReference>
<evidence type="ECO:0000259" key="13">
    <source>
        <dbReference type="PROSITE" id="PS50110"/>
    </source>
</evidence>
<dbReference type="InterPro" id="IPR001789">
    <property type="entry name" value="Sig_transdc_resp-reg_receiver"/>
</dbReference>
<feature type="coiled-coil region" evidence="11">
    <location>
        <begin position="109"/>
        <end position="143"/>
    </location>
</feature>
<evidence type="ECO:0000259" key="12">
    <source>
        <dbReference type="PROSITE" id="PS01124"/>
    </source>
</evidence>
<proteinExistence type="predicted"/>
<dbReference type="Gene3D" id="3.40.50.2300">
    <property type="match status" value="1"/>
</dbReference>
<evidence type="ECO:0000256" key="1">
    <source>
        <dbReference type="ARBA" id="ARBA00004496"/>
    </source>
</evidence>
<dbReference type="SMART" id="SM00448">
    <property type="entry name" value="REC"/>
    <property type="match status" value="1"/>
</dbReference>
<feature type="modified residue" description="4-aspartylphosphate" evidence="10">
    <location>
        <position position="55"/>
    </location>
</feature>
<dbReference type="PRINTS" id="PR00032">
    <property type="entry name" value="HTHARAC"/>
</dbReference>
<evidence type="ECO:0000256" key="9">
    <source>
        <dbReference type="ARBA" id="ARBA00024867"/>
    </source>
</evidence>
<dbReference type="AlphaFoldDB" id="A0A926DMS5"/>
<dbReference type="Proteomes" id="UP000611762">
    <property type="component" value="Unassembled WGS sequence"/>
</dbReference>
<dbReference type="InterPro" id="IPR009057">
    <property type="entry name" value="Homeodomain-like_sf"/>
</dbReference>
<dbReference type="GO" id="GO:0005737">
    <property type="term" value="C:cytoplasm"/>
    <property type="evidence" value="ECO:0007669"/>
    <property type="project" value="UniProtKB-SubCell"/>
</dbReference>
<dbReference type="InterPro" id="IPR011006">
    <property type="entry name" value="CheY-like_superfamily"/>
</dbReference>
<dbReference type="GO" id="GO:0000160">
    <property type="term" value="P:phosphorelay signal transduction system"/>
    <property type="evidence" value="ECO:0007669"/>
    <property type="project" value="UniProtKB-KW"/>
</dbReference>
<evidence type="ECO:0000256" key="2">
    <source>
        <dbReference type="ARBA" id="ARBA00018672"/>
    </source>
</evidence>
<keyword evidence="7" id="KW-0238">DNA-binding</keyword>
<dbReference type="PROSITE" id="PS00041">
    <property type="entry name" value="HTH_ARAC_FAMILY_1"/>
    <property type="match status" value="1"/>
</dbReference>
<protein>
    <recommendedName>
        <fullName evidence="2">Stage 0 sporulation protein A homolog</fullName>
    </recommendedName>
</protein>
<comment type="function">
    <text evidence="9">May play the central regulatory role in sporulation. It may be an element of the effector pathway responsible for the activation of sporulation genes in response to nutritional stress. Spo0A may act in concert with spo0H (a sigma factor) to control the expression of some genes that are critical to the sporulation process.</text>
</comment>
<dbReference type="PANTHER" id="PTHR42713">
    <property type="entry name" value="HISTIDINE KINASE-RELATED"/>
    <property type="match status" value="1"/>
</dbReference>
<dbReference type="Pfam" id="PF12833">
    <property type="entry name" value="HTH_18"/>
    <property type="match status" value="1"/>
</dbReference>
<keyword evidence="15" id="KW-1185">Reference proteome</keyword>
<keyword evidence="5" id="KW-0902">Two-component regulatory system</keyword>
<keyword evidence="6" id="KW-0805">Transcription regulation</keyword>
<organism evidence="14 15">
    <name type="scientific">Congzhengia minquanensis</name>
    <dbReference type="NCBI Taxonomy" id="2763657"/>
    <lineage>
        <taxon>Bacteria</taxon>
        <taxon>Bacillati</taxon>
        <taxon>Bacillota</taxon>
        <taxon>Clostridia</taxon>
        <taxon>Eubacteriales</taxon>
        <taxon>Oscillospiraceae</taxon>
        <taxon>Congzhengia</taxon>
    </lineage>
</organism>
<dbReference type="SUPFAM" id="SSF46689">
    <property type="entry name" value="Homeodomain-like"/>
    <property type="match status" value="2"/>
</dbReference>
<keyword evidence="4 10" id="KW-0597">Phosphoprotein</keyword>
<dbReference type="InterPro" id="IPR018062">
    <property type="entry name" value="HTH_AraC-typ_CS"/>
</dbReference>
<comment type="subcellular location">
    <subcellularLocation>
        <location evidence="1">Cytoplasm</location>
    </subcellularLocation>
</comment>
<evidence type="ECO:0000313" key="14">
    <source>
        <dbReference type="EMBL" id="MBC8541186.1"/>
    </source>
</evidence>